<gene>
    <name evidence="2" type="ORF">J4Q44_G00245420</name>
</gene>
<dbReference type="Proteomes" id="UP001356427">
    <property type="component" value="Unassembled WGS sequence"/>
</dbReference>
<sequence>MSQEDDRSVRSFGSAGADSGSDHNEHQTTIQNQSHGQDQDQDPGQVLDLQSPTEDEVVVLDRIASLSVDMFEPSDFKGRFTKIKSRSRKKTQIFRGRFCS</sequence>
<evidence type="ECO:0000313" key="2">
    <source>
        <dbReference type="EMBL" id="KAK6305762.1"/>
    </source>
</evidence>
<reference evidence="2 3" key="1">
    <citation type="submission" date="2021-04" db="EMBL/GenBank/DDBJ databases">
        <authorList>
            <person name="De Guttry C."/>
            <person name="Zahm M."/>
            <person name="Klopp C."/>
            <person name="Cabau C."/>
            <person name="Louis A."/>
            <person name="Berthelot C."/>
            <person name="Parey E."/>
            <person name="Roest Crollius H."/>
            <person name="Montfort J."/>
            <person name="Robinson-Rechavi M."/>
            <person name="Bucao C."/>
            <person name="Bouchez O."/>
            <person name="Gislard M."/>
            <person name="Lluch J."/>
            <person name="Milhes M."/>
            <person name="Lampietro C."/>
            <person name="Lopez Roques C."/>
            <person name="Donnadieu C."/>
            <person name="Braasch I."/>
            <person name="Desvignes T."/>
            <person name="Postlethwait J."/>
            <person name="Bobe J."/>
            <person name="Wedekind C."/>
            <person name="Guiguen Y."/>
        </authorList>
    </citation>
    <scope>NUCLEOTIDE SEQUENCE [LARGE SCALE GENOMIC DNA]</scope>
    <source>
        <strain evidence="2">Cs_M1</strain>
        <tissue evidence="2">Blood</tissue>
    </source>
</reference>
<feature type="compositionally biased region" description="Polar residues" evidence="1">
    <location>
        <begin position="27"/>
        <end position="36"/>
    </location>
</feature>
<name>A0AAN8L5Y1_9TELE</name>
<evidence type="ECO:0000313" key="3">
    <source>
        <dbReference type="Proteomes" id="UP001356427"/>
    </source>
</evidence>
<accession>A0AAN8L5Y1</accession>
<organism evidence="2 3">
    <name type="scientific">Coregonus suidteri</name>
    <dbReference type="NCBI Taxonomy" id="861788"/>
    <lineage>
        <taxon>Eukaryota</taxon>
        <taxon>Metazoa</taxon>
        <taxon>Chordata</taxon>
        <taxon>Craniata</taxon>
        <taxon>Vertebrata</taxon>
        <taxon>Euteleostomi</taxon>
        <taxon>Actinopterygii</taxon>
        <taxon>Neopterygii</taxon>
        <taxon>Teleostei</taxon>
        <taxon>Protacanthopterygii</taxon>
        <taxon>Salmoniformes</taxon>
        <taxon>Salmonidae</taxon>
        <taxon>Coregoninae</taxon>
        <taxon>Coregonus</taxon>
    </lineage>
</organism>
<proteinExistence type="predicted"/>
<dbReference type="AlphaFoldDB" id="A0AAN8L5Y1"/>
<keyword evidence="3" id="KW-1185">Reference proteome</keyword>
<evidence type="ECO:0000256" key="1">
    <source>
        <dbReference type="SAM" id="MobiDB-lite"/>
    </source>
</evidence>
<dbReference type="EMBL" id="JAGTTL010000022">
    <property type="protein sequence ID" value="KAK6305762.1"/>
    <property type="molecule type" value="Genomic_DNA"/>
</dbReference>
<feature type="region of interest" description="Disordered" evidence="1">
    <location>
        <begin position="1"/>
        <end position="53"/>
    </location>
</feature>
<comment type="caution">
    <text evidence="2">The sequence shown here is derived from an EMBL/GenBank/DDBJ whole genome shotgun (WGS) entry which is preliminary data.</text>
</comment>
<protein>
    <submittedName>
        <fullName evidence="2">Uncharacterized protein</fullName>
    </submittedName>
</protein>